<feature type="signal peptide" evidence="1">
    <location>
        <begin position="1"/>
        <end position="26"/>
    </location>
</feature>
<feature type="chain" id="PRO_5045357391" description="DUF2282 domain-containing protein" evidence="1">
    <location>
        <begin position="27"/>
        <end position="94"/>
    </location>
</feature>
<gene>
    <name evidence="2" type="ORF">TUM4438_18670</name>
</gene>
<keyword evidence="1" id="KW-0732">Signal</keyword>
<dbReference type="EMBL" id="BPEY01000028">
    <property type="protein sequence ID" value="GIU45367.1"/>
    <property type="molecule type" value="Genomic_DNA"/>
</dbReference>
<name>A0ABQ4PCU4_9GAMM</name>
<evidence type="ECO:0000256" key="1">
    <source>
        <dbReference type="SAM" id="SignalP"/>
    </source>
</evidence>
<keyword evidence="3" id="KW-1185">Reference proteome</keyword>
<evidence type="ECO:0000313" key="3">
    <source>
        <dbReference type="Proteomes" id="UP000887104"/>
    </source>
</evidence>
<comment type="caution">
    <text evidence="2">The sequence shown here is derived from an EMBL/GenBank/DDBJ whole genome shotgun (WGS) entry which is preliminary data.</text>
</comment>
<reference evidence="2" key="1">
    <citation type="submission" date="2021-05" db="EMBL/GenBank/DDBJ databases">
        <title>Molecular characterization for Shewanella algae harboring chromosomal blaOXA-55-like strains isolated from clinical and environment sample.</title>
        <authorList>
            <person name="Ohama Y."/>
            <person name="Aoki K."/>
            <person name="Harada S."/>
            <person name="Moriya K."/>
            <person name="Ishii Y."/>
            <person name="Tateda K."/>
        </authorList>
    </citation>
    <scope>NUCLEOTIDE SEQUENCE</scope>
    <source>
        <strain evidence="2">JCM 11563</strain>
    </source>
</reference>
<evidence type="ECO:0000313" key="2">
    <source>
        <dbReference type="EMBL" id="GIU45367.1"/>
    </source>
</evidence>
<evidence type="ECO:0008006" key="4">
    <source>
        <dbReference type="Google" id="ProtNLM"/>
    </source>
</evidence>
<organism evidence="2 3">
    <name type="scientific">Shewanella sairae</name>
    <dbReference type="NCBI Taxonomy" id="190310"/>
    <lineage>
        <taxon>Bacteria</taxon>
        <taxon>Pseudomonadati</taxon>
        <taxon>Pseudomonadota</taxon>
        <taxon>Gammaproteobacteria</taxon>
        <taxon>Alteromonadales</taxon>
        <taxon>Shewanellaceae</taxon>
        <taxon>Shewanella</taxon>
    </lineage>
</organism>
<proteinExistence type="predicted"/>
<dbReference type="InterPro" id="IPR018740">
    <property type="entry name" value="DUF2282_membr"/>
</dbReference>
<dbReference type="RefSeq" id="WP_220780922.1">
    <property type="nucleotide sequence ID" value="NZ_BPEY01000028.1"/>
</dbReference>
<dbReference type="Pfam" id="PF10048">
    <property type="entry name" value="DUF2282"/>
    <property type="match status" value="1"/>
</dbReference>
<protein>
    <recommendedName>
        <fullName evidence="4">DUF2282 domain-containing protein</fullName>
    </recommendedName>
</protein>
<dbReference type="Proteomes" id="UP000887104">
    <property type="component" value="Unassembled WGS sequence"/>
</dbReference>
<accession>A0ABQ4PCU4</accession>
<sequence length="94" mass="9388">MKSTKTAVGATVAGILAASISIGAQAVPDQPKEWEKCAGIAKAGANDCGALDGSHGCAGQAKEDNMPTEWVYVPAGTCDKITGGEVKAVKPAKS</sequence>